<dbReference type="AlphaFoldDB" id="A0A087B4G3"/>
<dbReference type="RefSeq" id="WP_156100110.1">
    <property type="nucleotide sequence ID" value="NZ_JGYV01000001.1"/>
</dbReference>
<protein>
    <submittedName>
        <fullName evidence="1">Uncharacterized protein</fullName>
    </submittedName>
</protein>
<sequence>MTKTAASIDPRLTDPDLVIDMLIAKASMRAASNVGATYAERLDRAMQELGPIVRPI</sequence>
<proteinExistence type="predicted"/>
<reference evidence="1 2" key="1">
    <citation type="submission" date="2014-03" db="EMBL/GenBank/DDBJ databases">
        <title>Genomics of Bifidobacteria.</title>
        <authorList>
            <person name="Ventura M."/>
            <person name="Milani C."/>
            <person name="Lugli G.A."/>
        </authorList>
    </citation>
    <scope>NUCLEOTIDE SEQUENCE [LARGE SCALE GENOMIC DNA]</scope>
    <source>
        <strain evidence="1 2">LMG 10738</strain>
    </source>
</reference>
<evidence type="ECO:0000313" key="2">
    <source>
        <dbReference type="Proteomes" id="UP000029067"/>
    </source>
</evidence>
<dbReference type="EMBL" id="JGYV01000001">
    <property type="protein sequence ID" value="KFI65913.1"/>
    <property type="molecule type" value="Genomic_DNA"/>
</dbReference>
<dbReference type="Proteomes" id="UP000029067">
    <property type="component" value="Unassembled WGS sequence"/>
</dbReference>
<keyword evidence="2" id="KW-1185">Reference proteome</keyword>
<evidence type="ECO:0000313" key="1">
    <source>
        <dbReference type="EMBL" id="KFI65913.1"/>
    </source>
</evidence>
<accession>A0A087B4G3</accession>
<organism evidence="1 2">
    <name type="scientific">Bifidobacterium cuniculi</name>
    <dbReference type="NCBI Taxonomy" id="1688"/>
    <lineage>
        <taxon>Bacteria</taxon>
        <taxon>Bacillati</taxon>
        <taxon>Actinomycetota</taxon>
        <taxon>Actinomycetes</taxon>
        <taxon>Bifidobacteriales</taxon>
        <taxon>Bifidobacteriaceae</taxon>
        <taxon>Bifidobacterium</taxon>
    </lineage>
</organism>
<comment type="caution">
    <text evidence="1">The sequence shown here is derived from an EMBL/GenBank/DDBJ whole genome shotgun (WGS) entry which is preliminary data.</text>
</comment>
<name>A0A087B4G3_9BIFI</name>
<dbReference type="STRING" id="1688.BCUN_0412"/>
<gene>
    <name evidence="1" type="ORF">BCUN_0412</name>
</gene>